<sequence>MSANVHGPWPNVLLDSVAMRGSGHTPSRKHPDYWDGDVKWVSLKDTARLDNGLINTTGVTITESGLAHSAAVVHPRGSVILLRDAGIGKSAVLASDMAVSQHFMAWRCGPKLHNWFLYYVLQFRKPEFERIANGSTIKTIGLDYFRQLQIALPDLPEQRSIAGVLSAVDAAIAMTERLIAKKRAIKHGVMQELLSGRTRLPGFSECWTPARFGAIAAPARERVRPQTVTGRVVELEHLAAGTGALLGDGDVRNAVSLKTRFRDGDVLFGKLRAYLRKYWLADRDGYSSTEIWALRPRDGVASGKFVRYVVEQDGFIEAASTAYGTHMPRSDWGIVSKFRVLLPPPSEQIAIGEVLGDADAEIEALERRLDVTRALKVGMMQELLTGRARLSVGEDAE</sequence>
<dbReference type="Proteomes" id="UP001165405">
    <property type="component" value="Unassembled WGS sequence"/>
</dbReference>
<dbReference type="Gene3D" id="1.10.287.1120">
    <property type="entry name" value="Bipartite methylase S protein"/>
    <property type="match status" value="1"/>
</dbReference>
<dbReference type="InterPro" id="IPR000055">
    <property type="entry name" value="Restrct_endonuc_typeI_TRD"/>
</dbReference>
<accession>A0AA41QG29</accession>
<reference evidence="5" key="1">
    <citation type="submission" date="2022-01" db="EMBL/GenBank/DDBJ databases">
        <title>Antribacter sp. nov., isolated from Guizhou of China.</title>
        <authorList>
            <person name="Chengliang C."/>
            <person name="Ya Z."/>
        </authorList>
    </citation>
    <scope>NUCLEOTIDE SEQUENCE</scope>
    <source>
        <strain evidence="5">KLBMP 9083</strain>
    </source>
</reference>
<dbReference type="PANTHER" id="PTHR30408:SF12">
    <property type="entry name" value="TYPE I RESTRICTION ENZYME MJAVIII SPECIFICITY SUBUNIT"/>
    <property type="match status" value="1"/>
</dbReference>
<keyword evidence="5" id="KW-0540">Nuclease</keyword>
<dbReference type="InterPro" id="IPR052021">
    <property type="entry name" value="Type-I_RS_S_subunit"/>
</dbReference>
<dbReference type="RefSeq" id="WP_236089799.1">
    <property type="nucleotide sequence ID" value="NZ_JAKGSG010000036.1"/>
</dbReference>
<keyword evidence="2" id="KW-0680">Restriction system</keyword>
<evidence type="ECO:0000256" key="1">
    <source>
        <dbReference type="ARBA" id="ARBA00010923"/>
    </source>
</evidence>
<keyword evidence="5" id="KW-0255">Endonuclease</keyword>
<comment type="caution">
    <text evidence="5">The sequence shown here is derived from an EMBL/GenBank/DDBJ whole genome shotgun (WGS) entry which is preliminary data.</text>
</comment>
<evidence type="ECO:0000256" key="2">
    <source>
        <dbReference type="ARBA" id="ARBA00022747"/>
    </source>
</evidence>
<proteinExistence type="inferred from homology"/>
<dbReference type="EMBL" id="JAKGSG010000036">
    <property type="protein sequence ID" value="MCF4122001.1"/>
    <property type="molecule type" value="Genomic_DNA"/>
</dbReference>
<organism evidence="5 6">
    <name type="scientific">Antribacter soli</name>
    <dbReference type="NCBI Taxonomy" id="2910976"/>
    <lineage>
        <taxon>Bacteria</taxon>
        <taxon>Bacillati</taxon>
        <taxon>Actinomycetota</taxon>
        <taxon>Actinomycetes</taxon>
        <taxon>Micrococcales</taxon>
        <taxon>Promicromonosporaceae</taxon>
        <taxon>Antribacter</taxon>
    </lineage>
</organism>
<dbReference type="GO" id="GO:0009307">
    <property type="term" value="P:DNA restriction-modification system"/>
    <property type="evidence" value="ECO:0007669"/>
    <property type="project" value="UniProtKB-KW"/>
</dbReference>
<dbReference type="PANTHER" id="PTHR30408">
    <property type="entry name" value="TYPE-1 RESTRICTION ENZYME ECOKI SPECIFICITY PROTEIN"/>
    <property type="match status" value="1"/>
</dbReference>
<protein>
    <submittedName>
        <fullName evidence="5">Restriction endonuclease subunit S</fullName>
    </submittedName>
</protein>
<feature type="domain" description="Type I restriction modification DNA specificity" evidence="4">
    <location>
        <begin position="9"/>
        <end position="180"/>
    </location>
</feature>
<evidence type="ECO:0000256" key="3">
    <source>
        <dbReference type="ARBA" id="ARBA00023125"/>
    </source>
</evidence>
<dbReference type="Pfam" id="PF01420">
    <property type="entry name" value="Methylase_S"/>
    <property type="match status" value="1"/>
</dbReference>
<dbReference type="AlphaFoldDB" id="A0AA41QG29"/>
<keyword evidence="6" id="KW-1185">Reference proteome</keyword>
<dbReference type="SUPFAM" id="SSF116734">
    <property type="entry name" value="DNA methylase specificity domain"/>
    <property type="match status" value="2"/>
</dbReference>
<dbReference type="GO" id="GO:0003677">
    <property type="term" value="F:DNA binding"/>
    <property type="evidence" value="ECO:0007669"/>
    <property type="project" value="UniProtKB-KW"/>
</dbReference>
<keyword evidence="3" id="KW-0238">DNA-binding</keyword>
<dbReference type="InterPro" id="IPR044946">
    <property type="entry name" value="Restrct_endonuc_typeI_TRD_sf"/>
</dbReference>
<name>A0AA41QG29_9MICO</name>
<evidence type="ECO:0000259" key="4">
    <source>
        <dbReference type="Pfam" id="PF01420"/>
    </source>
</evidence>
<evidence type="ECO:0000313" key="6">
    <source>
        <dbReference type="Proteomes" id="UP001165405"/>
    </source>
</evidence>
<gene>
    <name evidence="5" type="ORF">L1785_13535</name>
</gene>
<dbReference type="CDD" id="cd17248">
    <property type="entry name" value="RMtype1_S_AmiI-TRD2-CR2_like"/>
    <property type="match status" value="1"/>
</dbReference>
<evidence type="ECO:0000313" key="5">
    <source>
        <dbReference type="EMBL" id="MCF4122001.1"/>
    </source>
</evidence>
<keyword evidence="5" id="KW-0378">Hydrolase</keyword>
<dbReference type="GO" id="GO:0004519">
    <property type="term" value="F:endonuclease activity"/>
    <property type="evidence" value="ECO:0007669"/>
    <property type="project" value="UniProtKB-KW"/>
</dbReference>
<comment type="similarity">
    <text evidence="1">Belongs to the type-I restriction system S methylase family.</text>
</comment>
<dbReference type="Gene3D" id="3.90.220.20">
    <property type="entry name" value="DNA methylase specificity domains"/>
    <property type="match status" value="2"/>
</dbReference>